<feature type="repeat" description="TPR" evidence="11">
    <location>
        <begin position="130"/>
        <end position="163"/>
    </location>
</feature>
<dbReference type="Pfam" id="PF24525">
    <property type="entry name" value="TTC3"/>
    <property type="match status" value="1"/>
</dbReference>
<evidence type="ECO:0000313" key="16">
    <source>
        <dbReference type="Ensembl" id="ENSOSIP00000048042.1"/>
    </source>
</evidence>
<name>A0A8C7ZSU0_9TELE</name>
<dbReference type="Gene3D" id="3.30.40.10">
    <property type="entry name" value="Zinc/RING finger domain, C3HC4 (zinc finger)"/>
    <property type="match status" value="1"/>
</dbReference>
<dbReference type="PANTHER" id="PTHR17550:SF8">
    <property type="entry name" value="RING-TYPE E3 UBIQUITIN TRANSFERASE"/>
    <property type="match status" value="1"/>
</dbReference>
<dbReference type="GeneTree" id="ENSGT00940000154465"/>
<evidence type="ECO:0000256" key="1">
    <source>
        <dbReference type="ARBA" id="ARBA00000900"/>
    </source>
</evidence>
<keyword evidence="14" id="KW-0472">Membrane</keyword>
<dbReference type="GO" id="GO:0016567">
    <property type="term" value="P:protein ubiquitination"/>
    <property type="evidence" value="ECO:0007669"/>
    <property type="project" value="UniProtKB-UniPathway"/>
</dbReference>
<dbReference type="InterPro" id="IPR043866">
    <property type="entry name" value="TTC3/DZIP3_dom"/>
</dbReference>
<feature type="domain" description="RING-type" evidence="15">
    <location>
        <begin position="1018"/>
        <end position="1058"/>
    </location>
</feature>
<comment type="catalytic activity">
    <reaction evidence="1">
        <text>S-ubiquitinyl-[E2 ubiquitin-conjugating enzyme]-L-cysteine + [acceptor protein]-L-lysine = [E2 ubiquitin-conjugating enzyme]-L-cysteine + N(6)-ubiquitinyl-[acceptor protein]-L-lysine.</text>
        <dbReference type="EC" id="2.3.2.27"/>
    </reaction>
</comment>
<dbReference type="InterPro" id="IPR001841">
    <property type="entry name" value="Znf_RING"/>
</dbReference>
<evidence type="ECO:0000256" key="12">
    <source>
        <dbReference type="SAM" id="Coils"/>
    </source>
</evidence>
<feature type="transmembrane region" description="Helical" evidence="14">
    <location>
        <begin position="58"/>
        <end position="78"/>
    </location>
</feature>
<dbReference type="CDD" id="cd16481">
    <property type="entry name" value="RING-H2_TTC3"/>
    <property type="match status" value="1"/>
</dbReference>
<keyword evidence="14" id="KW-0812">Transmembrane</keyword>
<evidence type="ECO:0000256" key="8">
    <source>
        <dbReference type="ARBA" id="ARBA00022771"/>
    </source>
</evidence>
<dbReference type="InterPro" id="IPR019734">
    <property type="entry name" value="TPR_rpt"/>
</dbReference>
<keyword evidence="12" id="KW-0175">Coiled coil</keyword>
<dbReference type="PROSITE" id="PS50005">
    <property type="entry name" value="TPR"/>
    <property type="match status" value="1"/>
</dbReference>
<dbReference type="AlphaFoldDB" id="A0A8C7ZSU0"/>
<dbReference type="GO" id="GO:0061630">
    <property type="term" value="F:ubiquitin protein ligase activity"/>
    <property type="evidence" value="ECO:0007669"/>
    <property type="project" value="UniProtKB-EC"/>
</dbReference>
<proteinExistence type="predicted"/>
<keyword evidence="5" id="KW-0963">Cytoplasm</keyword>
<comment type="subcellular location">
    <subcellularLocation>
        <location evidence="2">Cytoplasm</location>
    </subcellularLocation>
</comment>
<dbReference type="InterPro" id="IPR056872">
    <property type="entry name" value="TTC3/DZIP3-like_helical"/>
</dbReference>
<accession>A0A8C7ZSU0</accession>
<evidence type="ECO:0000256" key="14">
    <source>
        <dbReference type="SAM" id="Phobius"/>
    </source>
</evidence>
<dbReference type="InterPro" id="IPR056871">
    <property type="entry name" value="WH_TTC3"/>
</dbReference>
<dbReference type="PROSITE" id="PS50089">
    <property type="entry name" value="ZF_RING_2"/>
    <property type="match status" value="1"/>
</dbReference>
<dbReference type="GO" id="GO:0008270">
    <property type="term" value="F:zinc ion binding"/>
    <property type="evidence" value="ECO:0007669"/>
    <property type="project" value="UniProtKB-KW"/>
</dbReference>
<reference evidence="16" key="1">
    <citation type="submission" date="2025-08" db="UniProtKB">
        <authorList>
            <consortium name="Ensembl"/>
        </authorList>
    </citation>
    <scope>IDENTIFICATION</scope>
</reference>
<dbReference type="InterPro" id="IPR013083">
    <property type="entry name" value="Znf_RING/FYVE/PHD"/>
</dbReference>
<evidence type="ECO:0000256" key="10">
    <source>
        <dbReference type="PROSITE-ProRule" id="PRU00175"/>
    </source>
</evidence>
<dbReference type="SMART" id="SM00184">
    <property type="entry name" value="RING"/>
    <property type="match status" value="1"/>
</dbReference>
<dbReference type="SUPFAM" id="SSF57850">
    <property type="entry name" value="RING/U-box"/>
    <property type="match status" value="1"/>
</dbReference>
<keyword evidence="17" id="KW-1185">Reference proteome</keyword>
<evidence type="ECO:0000256" key="3">
    <source>
        <dbReference type="ARBA" id="ARBA00004906"/>
    </source>
</evidence>
<evidence type="ECO:0000313" key="17">
    <source>
        <dbReference type="Proteomes" id="UP000694383"/>
    </source>
</evidence>
<dbReference type="Pfam" id="PF19179">
    <property type="entry name" value="TTC3_DZIP3_dom"/>
    <property type="match status" value="1"/>
</dbReference>
<evidence type="ECO:0000256" key="2">
    <source>
        <dbReference type="ARBA" id="ARBA00004496"/>
    </source>
</evidence>
<dbReference type="Pfam" id="PF24905">
    <property type="entry name" value="TTC3_9th"/>
    <property type="match status" value="1"/>
</dbReference>
<evidence type="ECO:0000256" key="4">
    <source>
        <dbReference type="ARBA" id="ARBA00012483"/>
    </source>
</evidence>
<dbReference type="Ensembl" id="ENSOSIT00000050487.1">
    <property type="protein sequence ID" value="ENSOSIP00000048042.1"/>
    <property type="gene ID" value="ENSOSIG00000022642.1"/>
</dbReference>
<keyword evidence="9" id="KW-0862">Zinc</keyword>
<dbReference type="GO" id="GO:0005737">
    <property type="term" value="C:cytoplasm"/>
    <property type="evidence" value="ECO:0007669"/>
    <property type="project" value="UniProtKB-SubCell"/>
</dbReference>
<evidence type="ECO:0000256" key="5">
    <source>
        <dbReference type="ARBA" id="ARBA00022490"/>
    </source>
</evidence>
<protein>
    <recommendedName>
        <fullName evidence="4">RING-type E3 ubiquitin transferase</fullName>
        <ecNumber evidence="4">2.3.2.27</ecNumber>
    </recommendedName>
</protein>
<keyword evidence="11" id="KW-0802">TPR repeat</keyword>
<evidence type="ECO:0000259" key="15">
    <source>
        <dbReference type="PROSITE" id="PS50089"/>
    </source>
</evidence>
<evidence type="ECO:0000256" key="13">
    <source>
        <dbReference type="SAM" id="MobiDB-lite"/>
    </source>
</evidence>
<keyword evidence="7" id="KW-0479">Metal-binding</keyword>
<organism evidence="16 17">
    <name type="scientific">Oryzias sinensis</name>
    <name type="common">Chinese medaka</name>
    <dbReference type="NCBI Taxonomy" id="183150"/>
    <lineage>
        <taxon>Eukaryota</taxon>
        <taxon>Metazoa</taxon>
        <taxon>Chordata</taxon>
        <taxon>Craniata</taxon>
        <taxon>Vertebrata</taxon>
        <taxon>Euteleostomi</taxon>
        <taxon>Actinopterygii</taxon>
        <taxon>Neopterygii</taxon>
        <taxon>Teleostei</taxon>
        <taxon>Neoteleostei</taxon>
        <taxon>Acanthomorphata</taxon>
        <taxon>Ovalentaria</taxon>
        <taxon>Atherinomorphae</taxon>
        <taxon>Beloniformes</taxon>
        <taxon>Adrianichthyidae</taxon>
        <taxon>Oryziinae</taxon>
        <taxon>Oryzias</taxon>
    </lineage>
</organism>
<feature type="coiled-coil region" evidence="12">
    <location>
        <begin position="762"/>
        <end position="796"/>
    </location>
</feature>
<evidence type="ECO:0000256" key="7">
    <source>
        <dbReference type="ARBA" id="ARBA00022723"/>
    </source>
</evidence>
<dbReference type="Pfam" id="PF13639">
    <property type="entry name" value="zf-RING_2"/>
    <property type="match status" value="1"/>
</dbReference>
<dbReference type="UniPathway" id="UPA00143"/>
<dbReference type="Proteomes" id="UP000694383">
    <property type="component" value="Unplaced"/>
</dbReference>
<keyword evidence="6" id="KW-0808">Transferase</keyword>
<dbReference type="Pfam" id="PF24812">
    <property type="entry name" value="WHD_TTC3"/>
    <property type="match status" value="1"/>
</dbReference>
<keyword evidence="8 10" id="KW-0863">Zinc-finger</keyword>
<evidence type="ECO:0000256" key="9">
    <source>
        <dbReference type="ARBA" id="ARBA00022833"/>
    </source>
</evidence>
<keyword evidence="14" id="KW-1133">Transmembrane helix</keyword>
<feature type="region of interest" description="Disordered" evidence="13">
    <location>
        <begin position="882"/>
        <end position="922"/>
    </location>
</feature>
<sequence>EESGHYRFCEALFYLGEYQLALQANSSAKQLCKGDPDGLRDLNQQCCKFTAEFQQRKGILNFLFFSFLNEIVKVPLFFFFQELGLSTLDVLLLLFGHALALTEIGQIEELGQAEKLLEKIKEYEVWVFQSLVFYATGRVYLRENRFAVALQQFLDSLQMVKNQITPGKLTWPLTKEVVRETEPEQFKEILESAIDLCKYPPAPDAVCRLDKCLFPLKAEIYFTDPDFKGFIRLCCCQKCSVEFHITCWKTVKTSVFSDKNEKDILHDACLTPDCMGQIVCIKIFGPTGLVKCKYKNLIFFSLSLPVLSPKKLKSKEDRKLKRKHLRRSFQDNQPNAWVLYRDRILLQISQNKGLLENEKNFQISALIYCLKPWLELDFFRGNEIAFSLLNCEEGNLGQAVELLLERKHRVWARIFIQHLSNCVDINPKLSGWACRLNEAGLNASRTFIERYSGQLEQLDLSPLLKFEPLQNIIIEKLGAQLELFSSIDLSVTDYLKQAPPDVARLFIWTLEEFREDYDPFHAILDEYFDMMGTYFKRTNSPVRAKNRGRKKKKEPKVRSWIGIMTVTSDETVDFSGNRSFLHPADSFSVPSHLREQVAEFEEQYNSTNRAGRCKWALDNNPDPAQESMFDYFAQILEEHGPLMADDPLLVGELEHFPAVARQKIEEAGSFEAFLLESLRFVKVGRCVGLAKHSVSLQEAGQAASLDDLDDIADSDLNFSNFDLDDITGNGFHLDNYTLQNPYLQNPSSAVVQVTHKELAMFQQKLEEDLKKDQKEKKANQETLKALKAEKEQLCDQKVFSLNLYRLVFFLHFLITCFCSNQSAAKKTSLEDEIKRYQTLLTSATRRSHTAQVTSSSSWSLCWCSDPILTFKKLSAAAREFVPQASAPPSRGTPAPTQNSTAASEAAAPLSKKKLPNRKCDPPHTTVFEKAMDSLTSMFPDYSRLDLVRFIQELRTTRGGMLSNMSLQDMVSGVTQLILDHQKCNFKLHSFNRCPPSSDKYTDLEVFPFCLQLNVEDPCIICHEDMNPDETAVLECRHSFHTECIKSWLKEQRTCPTCRTHALLTDDFPKLPGRRHLAS</sequence>
<evidence type="ECO:0000256" key="6">
    <source>
        <dbReference type="ARBA" id="ARBA00022679"/>
    </source>
</evidence>
<comment type="pathway">
    <text evidence="3">Protein modification; protein ubiquitination.</text>
</comment>
<dbReference type="InterPro" id="IPR056870">
    <property type="entry name" value="TTC3/DZIP3/RBM44-like_helical"/>
</dbReference>
<dbReference type="EC" id="2.3.2.27" evidence="4"/>
<dbReference type="PANTHER" id="PTHR17550">
    <property type="entry name" value="E3 UBIQUITIN-PROTEIN LIGASE TTC3"/>
    <property type="match status" value="1"/>
</dbReference>
<evidence type="ECO:0000256" key="11">
    <source>
        <dbReference type="PROSITE-ProRule" id="PRU00339"/>
    </source>
</evidence>
<reference evidence="16" key="2">
    <citation type="submission" date="2025-09" db="UniProtKB">
        <authorList>
            <consortium name="Ensembl"/>
        </authorList>
    </citation>
    <scope>IDENTIFICATION</scope>
</reference>